<name>A0AAW1PBS1_9CHLO</name>
<dbReference type="Proteomes" id="UP001489004">
    <property type="component" value="Unassembled WGS sequence"/>
</dbReference>
<organism evidence="1 2">
    <name type="scientific">[Myrmecia] bisecta</name>
    <dbReference type="NCBI Taxonomy" id="41462"/>
    <lineage>
        <taxon>Eukaryota</taxon>
        <taxon>Viridiplantae</taxon>
        <taxon>Chlorophyta</taxon>
        <taxon>core chlorophytes</taxon>
        <taxon>Trebouxiophyceae</taxon>
        <taxon>Trebouxiales</taxon>
        <taxon>Trebouxiaceae</taxon>
        <taxon>Myrmecia</taxon>
    </lineage>
</organism>
<sequence length="216" mass="23729">MLWVLDRLEGIEPHKSATPGTWGVVPVNLNASGAGDQQKVLTSLKWLGFRAPAISSIRINATHKDKKDDDAKLQYQAGYLPTLLGCMEWSENKPPLHMRFDGTFPNKLLNSAVFTSPRLLAPHLHKLVLSTQDTYYGSSLTADHLSSIAQLHQLRVLELTSGGLVSMASLVTVNLKQKRGLSGESLAHIGNALMALEFLMVNGTRSRMPEVVFDMI</sequence>
<proteinExistence type="predicted"/>
<evidence type="ECO:0000313" key="1">
    <source>
        <dbReference type="EMBL" id="KAK9806342.1"/>
    </source>
</evidence>
<dbReference type="EMBL" id="JALJOR010000014">
    <property type="protein sequence ID" value="KAK9806342.1"/>
    <property type="molecule type" value="Genomic_DNA"/>
</dbReference>
<protein>
    <submittedName>
        <fullName evidence="1">Uncharacterized protein</fullName>
    </submittedName>
</protein>
<gene>
    <name evidence="1" type="ORF">WJX72_010748</name>
</gene>
<evidence type="ECO:0000313" key="2">
    <source>
        <dbReference type="Proteomes" id="UP001489004"/>
    </source>
</evidence>
<reference evidence="1 2" key="1">
    <citation type="journal article" date="2024" name="Nat. Commun.">
        <title>Phylogenomics reveals the evolutionary origins of lichenization in chlorophyte algae.</title>
        <authorList>
            <person name="Puginier C."/>
            <person name="Libourel C."/>
            <person name="Otte J."/>
            <person name="Skaloud P."/>
            <person name="Haon M."/>
            <person name="Grisel S."/>
            <person name="Petersen M."/>
            <person name="Berrin J.G."/>
            <person name="Delaux P.M."/>
            <person name="Dal Grande F."/>
            <person name="Keller J."/>
        </authorList>
    </citation>
    <scope>NUCLEOTIDE SEQUENCE [LARGE SCALE GENOMIC DNA]</scope>
    <source>
        <strain evidence="1 2">SAG 2043</strain>
    </source>
</reference>
<dbReference type="AlphaFoldDB" id="A0AAW1PBS1"/>
<accession>A0AAW1PBS1</accession>
<comment type="caution">
    <text evidence="1">The sequence shown here is derived from an EMBL/GenBank/DDBJ whole genome shotgun (WGS) entry which is preliminary data.</text>
</comment>
<keyword evidence="2" id="KW-1185">Reference proteome</keyword>